<evidence type="ECO:0000313" key="2">
    <source>
        <dbReference type="Proteomes" id="UP000605992"/>
    </source>
</evidence>
<proteinExistence type="predicted"/>
<name>A0A8J3V7A5_9ACTN</name>
<evidence type="ECO:0000313" key="1">
    <source>
        <dbReference type="EMBL" id="GII55319.1"/>
    </source>
</evidence>
<dbReference type="Proteomes" id="UP000605992">
    <property type="component" value="Unassembled WGS sequence"/>
</dbReference>
<dbReference type="AlphaFoldDB" id="A0A8J3V7A5"/>
<organism evidence="1 2">
    <name type="scientific">Planotetraspora thailandica</name>
    <dbReference type="NCBI Taxonomy" id="487172"/>
    <lineage>
        <taxon>Bacteria</taxon>
        <taxon>Bacillati</taxon>
        <taxon>Actinomycetota</taxon>
        <taxon>Actinomycetes</taxon>
        <taxon>Streptosporangiales</taxon>
        <taxon>Streptosporangiaceae</taxon>
        <taxon>Planotetraspora</taxon>
    </lineage>
</organism>
<reference evidence="1" key="1">
    <citation type="submission" date="2021-01" db="EMBL/GenBank/DDBJ databases">
        <title>Whole genome shotgun sequence of Planotetraspora thailandica NBRC 104271.</title>
        <authorList>
            <person name="Komaki H."/>
            <person name="Tamura T."/>
        </authorList>
    </citation>
    <scope>NUCLEOTIDE SEQUENCE</scope>
    <source>
        <strain evidence="1">NBRC 104271</strain>
    </source>
</reference>
<gene>
    <name evidence="1" type="ORF">Pth03_37080</name>
</gene>
<keyword evidence="2" id="KW-1185">Reference proteome</keyword>
<protein>
    <submittedName>
        <fullName evidence="1">Uncharacterized protein</fullName>
    </submittedName>
</protein>
<sequence length="44" mass="4704">MIRQYYRGTAKMNTLRTDEMEGQFPGLLSAVVAASAAEPETGAA</sequence>
<dbReference type="EMBL" id="BOOR01000025">
    <property type="protein sequence ID" value="GII55319.1"/>
    <property type="molecule type" value="Genomic_DNA"/>
</dbReference>
<accession>A0A8J3V7A5</accession>
<comment type="caution">
    <text evidence="1">The sequence shown here is derived from an EMBL/GenBank/DDBJ whole genome shotgun (WGS) entry which is preliminary data.</text>
</comment>